<name>A0A0N4UVQ6_ENTVE</name>
<dbReference type="Proteomes" id="UP000274131">
    <property type="component" value="Unassembled WGS sequence"/>
</dbReference>
<protein>
    <submittedName>
        <fullName evidence="9">C3H1-type domain-containing protein</fullName>
    </submittedName>
</protein>
<dbReference type="SUPFAM" id="SSF90229">
    <property type="entry name" value="CCCH zinc finger"/>
    <property type="match status" value="1"/>
</dbReference>
<evidence type="ECO:0000256" key="5">
    <source>
        <dbReference type="SAM" id="MobiDB-lite"/>
    </source>
</evidence>
<gene>
    <name evidence="7" type="ORF">EVEC_LOCUS1243</name>
</gene>
<dbReference type="InterPro" id="IPR036855">
    <property type="entry name" value="Znf_CCCH_sf"/>
</dbReference>
<evidence type="ECO:0000256" key="4">
    <source>
        <dbReference type="PROSITE-ProRule" id="PRU00723"/>
    </source>
</evidence>
<feature type="compositionally biased region" description="Polar residues" evidence="5">
    <location>
        <begin position="1"/>
        <end position="12"/>
    </location>
</feature>
<feature type="domain" description="C3H1-type" evidence="6">
    <location>
        <begin position="221"/>
        <end position="248"/>
    </location>
</feature>
<dbReference type="PROSITE" id="PS50103">
    <property type="entry name" value="ZF_C3H1"/>
    <property type="match status" value="1"/>
</dbReference>
<evidence type="ECO:0000313" key="9">
    <source>
        <dbReference type="WBParaSite" id="EVEC_0000153501-mRNA-1"/>
    </source>
</evidence>
<dbReference type="Gene3D" id="3.30.1370.210">
    <property type="match status" value="1"/>
</dbReference>
<dbReference type="AlphaFoldDB" id="A0A0N4UVQ6"/>
<keyword evidence="2 4" id="KW-0863">Zinc-finger</keyword>
<feature type="region of interest" description="Disordered" evidence="5">
    <location>
        <begin position="1"/>
        <end position="44"/>
    </location>
</feature>
<reference evidence="9" key="1">
    <citation type="submission" date="2017-02" db="UniProtKB">
        <authorList>
            <consortium name="WormBaseParasite"/>
        </authorList>
    </citation>
    <scope>IDENTIFICATION</scope>
</reference>
<sequence>MAHSSRSSSTVGTPEVVCSPSQTPLPSSHSNFPHSSPHPLPTGLPNLPAIGAPFTTFCLASMPPIKIQIDGREYVYQSQPTLLPAIVTPTPLVCPGGMPSEQQDIKSAGYGNSSSAIPDRRSVNPTAIVLIPQQPNYLPQPFQYVVPNSYNMPVPVGPCDQYNPLPATAQPTNGLPVPPPIIGYPAGDGSFAPFNDMNNDQNCCKIPHIKAQAQTGYQGPRRKPKICKGFAKRGYCTYSNCKFLHETEVLNTRMYKENTPRSPALQ</sequence>
<feature type="compositionally biased region" description="Low complexity" evidence="5">
    <location>
        <begin position="24"/>
        <end position="35"/>
    </location>
</feature>
<dbReference type="WBParaSite" id="EVEC_0000153501-mRNA-1">
    <property type="protein sequence ID" value="EVEC_0000153501-mRNA-1"/>
    <property type="gene ID" value="EVEC_0000153501"/>
</dbReference>
<proteinExistence type="predicted"/>
<dbReference type="SMART" id="SM00356">
    <property type="entry name" value="ZnF_C3H1"/>
    <property type="match status" value="1"/>
</dbReference>
<evidence type="ECO:0000313" key="7">
    <source>
        <dbReference type="EMBL" id="VDD86100.1"/>
    </source>
</evidence>
<evidence type="ECO:0000313" key="8">
    <source>
        <dbReference type="Proteomes" id="UP000274131"/>
    </source>
</evidence>
<evidence type="ECO:0000256" key="2">
    <source>
        <dbReference type="ARBA" id="ARBA00022771"/>
    </source>
</evidence>
<evidence type="ECO:0000256" key="3">
    <source>
        <dbReference type="ARBA" id="ARBA00022833"/>
    </source>
</evidence>
<evidence type="ECO:0000256" key="1">
    <source>
        <dbReference type="ARBA" id="ARBA00022723"/>
    </source>
</evidence>
<keyword evidence="3 4" id="KW-0862">Zinc</keyword>
<accession>A0A0N4UVQ6</accession>
<keyword evidence="1 4" id="KW-0479">Metal-binding</keyword>
<keyword evidence="8" id="KW-1185">Reference proteome</keyword>
<reference evidence="7 8" key="2">
    <citation type="submission" date="2018-10" db="EMBL/GenBank/DDBJ databases">
        <authorList>
            <consortium name="Pathogen Informatics"/>
        </authorList>
    </citation>
    <scope>NUCLEOTIDE SEQUENCE [LARGE SCALE GENOMIC DNA]</scope>
</reference>
<dbReference type="GO" id="GO:0008270">
    <property type="term" value="F:zinc ion binding"/>
    <property type="evidence" value="ECO:0007669"/>
    <property type="project" value="UniProtKB-KW"/>
</dbReference>
<dbReference type="InterPro" id="IPR000571">
    <property type="entry name" value="Znf_CCCH"/>
</dbReference>
<dbReference type="EMBL" id="UXUI01007188">
    <property type="protein sequence ID" value="VDD86100.1"/>
    <property type="molecule type" value="Genomic_DNA"/>
</dbReference>
<evidence type="ECO:0000259" key="6">
    <source>
        <dbReference type="PROSITE" id="PS50103"/>
    </source>
</evidence>
<organism evidence="9">
    <name type="scientific">Enterobius vermicularis</name>
    <name type="common">Human pinworm</name>
    <dbReference type="NCBI Taxonomy" id="51028"/>
    <lineage>
        <taxon>Eukaryota</taxon>
        <taxon>Metazoa</taxon>
        <taxon>Ecdysozoa</taxon>
        <taxon>Nematoda</taxon>
        <taxon>Chromadorea</taxon>
        <taxon>Rhabditida</taxon>
        <taxon>Spirurina</taxon>
        <taxon>Oxyuridomorpha</taxon>
        <taxon>Oxyuroidea</taxon>
        <taxon>Oxyuridae</taxon>
        <taxon>Enterobius</taxon>
    </lineage>
</organism>
<feature type="zinc finger region" description="C3H1-type" evidence="4">
    <location>
        <begin position="221"/>
        <end position="248"/>
    </location>
</feature>